<name>A0A7H9B637_ZYGMR</name>
<dbReference type="Proteomes" id="UP000509704">
    <property type="component" value="Chromosome 6"/>
</dbReference>
<dbReference type="AlphaFoldDB" id="A0A7H9B637"/>
<evidence type="ECO:0000256" key="2">
    <source>
        <dbReference type="ARBA" id="ARBA00004574"/>
    </source>
</evidence>
<evidence type="ECO:0000256" key="3">
    <source>
        <dbReference type="ARBA" id="ARBA00022454"/>
    </source>
</evidence>
<evidence type="ECO:0000256" key="5">
    <source>
        <dbReference type="ARBA" id="ARBA00023242"/>
    </source>
</evidence>
<comment type="subcellular location">
    <subcellularLocation>
        <location evidence="2">Chromosome</location>
        <location evidence="2">Telomere</location>
    </subcellularLocation>
    <subcellularLocation>
        <location evidence="1">Nucleus</location>
    </subcellularLocation>
</comment>
<proteinExistence type="inferred from homology"/>
<sequence>MPRVRLPSSSEQRDAILLQSWLYSRLRMASPKISDTMMPTYSFIPSLSVEDMRNPQLSSAVLCTPCHFVKITKFYRVHNYRVFASVRDNTHQILVVFTPKCVSNFERRYHSRITSHVVNSLIIVGDCSLHYWPPSKIQDNFDIGHNNCAFSEAREANKSLPILIINQMGRFEMDQVEPLALCPFVYGKL</sequence>
<keyword evidence="3" id="KW-0158">Chromosome</keyword>
<dbReference type="Gene3D" id="2.40.50.960">
    <property type="match status" value="1"/>
</dbReference>
<evidence type="ECO:0000313" key="10">
    <source>
        <dbReference type="EMBL" id="QLG73776.1"/>
    </source>
</evidence>
<reference evidence="10 11" key="1">
    <citation type="submission" date="2020-07" db="EMBL/GenBank/DDBJ databases">
        <title>The yeast mating-type switching endonuclease HO is a domesticated member of an unorthodox homing genetic element family.</title>
        <authorList>
            <person name="Coughlan A.Y."/>
            <person name="Lombardi L."/>
            <person name="Braun-Galleani S."/>
            <person name="Martos A.R."/>
            <person name="Galeote V."/>
            <person name="Bigey F."/>
            <person name="Dequin S."/>
            <person name="Byrne K.P."/>
            <person name="Wolfe K.H."/>
        </authorList>
    </citation>
    <scope>NUCLEOTIDE SEQUENCE [LARGE SCALE GENOMIC DNA]</scope>
    <source>
        <strain evidence="10 11">NRRL Y-6702</strain>
    </source>
</reference>
<dbReference type="GO" id="GO:0042162">
    <property type="term" value="F:telomeric DNA binding"/>
    <property type="evidence" value="ECO:0007669"/>
    <property type="project" value="InterPro"/>
</dbReference>
<dbReference type="RefSeq" id="XP_037145502.1">
    <property type="nucleotide sequence ID" value="XM_037289607.1"/>
</dbReference>
<protein>
    <recommendedName>
        <fullName evidence="7">Telomere replication protein EST3</fullName>
    </recommendedName>
</protein>
<dbReference type="GO" id="GO:0005697">
    <property type="term" value="C:telomerase holoenzyme complex"/>
    <property type="evidence" value="ECO:0007669"/>
    <property type="project" value="InterPro"/>
</dbReference>
<dbReference type="EMBL" id="CP058609">
    <property type="protein sequence ID" value="QLG73776.1"/>
    <property type="molecule type" value="Genomic_DNA"/>
</dbReference>
<gene>
    <name evidence="10" type="ORF">HG535_0F02870</name>
</gene>
<keyword evidence="5" id="KW-0539">Nucleus</keyword>
<evidence type="ECO:0000259" key="9">
    <source>
        <dbReference type="Pfam" id="PF10341"/>
    </source>
</evidence>
<evidence type="ECO:0000256" key="7">
    <source>
        <dbReference type="ARBA" id="ARBA00023906"/>
    </source>
</evidence>
<accession>A0A7H9B637</accession>
<dbReference type="GO" id="GO:0007004">
    <property type="term" value="P:telomere maintenance via telomerase"/>
    <property type="evidence" value="ECO:0007669"/>
    <property type="project" value="InterPro"/>
</dbReference>
<comment type="function">
    <text evidence="8">Component of the telomerase complex involved in telomere replication. Stimulates RNA/DNA heteroduplex unwinding which favors the telomere replication by the telomerase.</text>
</comment>
<evidence type="ECO:0000256" key="6">
    <source>
        <dbReference type="ARBA" id="ARBA00023777"/>
    </source>
</evidence>
<evidence type="ECO:0000256" key="4">
    <source>
        <dbReference type="ARBA" id="ARBA00022895"/>
    </source>
</evidence>
<dbReference type="InterPro" id="IPR019437">
    <property type="entry name" value="TPP1/Est3"/>
</dbReference>
<evidence type="ECO:0000256" key="8">
    <source>
        <dbReference type="ARBA" id="ARBA00024878"/>
    </source>
</evidence>
<dbReference type="OrthoDB" id="4069148at2759"/>
<organism evidence="10 11">
    <name type="scientific">Zygotorulaspora mrakii</name>
    <name type="common">Zygosaccharomyces mrakii</name>
    <dbReference type="NCBI Taxonomy" id="42260"/>
    <lineage>
        <taxon>Eukaryota</taxon>
        <taxon>Fungi</taxon>
        <taxon>Dikarya</taxon>
        <taxon>Ascomycota</taxon>
        <taxon>Saccharomycotina</taxon>
        <taxon>Saccharomycetes</taxon>
        <taxon>Saccharomycetales</taxon>
        <taxon>Saccharomycetaceae</taxon>
        <taxon>Zygotorulaspora</taxon>
    </lineage>
</organism>
<dbReference type="Pfam" id="PF10341">
    <property type="entry name" value="TPP1"/>
    <property type="match status" value="1"/>
</dbReference>
<keyword evidence="11" id="KW-1185">Reference proteome</keyword>
<evidence type="ECO:0000313" key="11">
    <source>
        <dbReference type="Proteomes" id="UP000509704"/>
    </source>
</evidence>
<evidence type="ECO:0000256" key="1">
    <source>
        <dbReference type="ARBA" id="ARBA00004123"/>
    </source>
</evidence>
<dbReference type="KEGG" id="zmk:HG535_0F02870"/>
<dbReference type="GO" id="GO:0000781">
    <property type="term" value="C:chromosome, telomeric region"/>
    <property type="evidence" value="ECO:0007669"/>
    <property type="project" value="UniProtKB-SubCell"/>
</dbReference>
<comment type="similarity">
    <text evidence="6">Belongs to the EST3 family.</text>
</comment>
<dbReference type="GeneID" id="59237535"/>
<feature type="domain" description="Shelterin complex subunit TPP1/Est3" evidence="9">
    <location>
        <begin position="19"/>
        <end position="177"/>
    </location>
</feature>
<keyword evidence="4" id="KW-0779">Telomere</keyword>